<dbReference type="EMBL" id="CAFBOL010000070">
    <property type="protein sequence ID" value="CAB5001758.1"/>
    <property type="molecule type" value="Genomic_DNA"/>
</dbReference>
<sequence length="79" mass="8548">MTISIGSRVKVRRDPDFGPGPWPAEPTATVIGPPQVVEGRNGALTTYWVEFDEPQTDADGDGPYATSQVLEKYLELEGA</sequence>
<dbReference type="EMBL" id="CAFBIY010000017">
    <property type="protein sequence ID" value="CAB4847485.1"/>
    <property type="molecule type" value="Genomic_DNA"/>
</dbReference>
<evidence type="ECO:0000313" key="6">
    <source>
        <dbReference type="EMBL" id="CAB4919419.1"/>
    </source>
</evidence>
<reference evidence="3" key="1">
    <citation type="submission" date="2020-05" db="EMBL/GenBank/DDBJ databases">
        <authorList>
            <person name="Chiriac C."/>
            <person name="Salcher M."/>
            <person name="Ghai R."/>
            <person name="Kavagutti S V."/>
        </authorList>
    </citation>
    <scope>NUCLEOTIDE SEQUENCE</scope>
</reference>
<proteinExistence type="predicted"/>
<dbReference type="EMBL" id="CAFBMT010000003">
    <property type="protein sequence ID" value="CAB4919419.1"/>
    <property type="molecule type" value="Genomic_DNA"/>
</dbReference>
<evidence type="ECO:0000313" key="2">
    <source>
        <dbReference type="EMBL" id="CAB4362935.1"/>
    </source>
</evidence>
<dbReference type="EMBL" id="CAFAAV010000121">
    <property type="protein sequence ID" value="CAB4824574.1"/>
    <property type="molecule type" value="Genomic_DNA"/>
</dbReference>
<evidence type="ECO:0000313" key="4">
    <source>
        <dbReference type="EMBL" id="CAB4824574.1"/>
    </source>
</evidence>
<evidence type="ECO:0000256" key="1">
    <source>
        <dbReference type="SAM" id="MobiDB-lite"/>
    </source>
</evidence>
<evidence type="ECO:0000313" key="3">
    <source>
        <dbReference type="EMBL" id="CAB4711812.1"/>
    </source>
</evidence>
<gene>
    <name evidence="3" type="ORF">UFOPK2656_00724</name>
    <name evidence="4" type="ORF">UFOPK3099_01593</name>
    <name evidence="5" type="ORF">UFOPK3267_00492</name>
    <name evidence="6" type="ORF">UFOPK3651_00762</name>
    <name evidence="7" type="ORF">UFOPK3931_02195</name>
    <name evidence="2" type="ORF">UFOPK4189_00722</name>
</gene>
<protein>
    <submittedName>
        <fullName evidence="3">Unannotated protein</fullName>
    </submittedName>
</protein>
<dbReference type="EMBL" id="CAESGF010000003">
    <property type="protein sequence ID" value="CAB4362935.1"/>
    <property type="molecule type" value="Genomic_DNA"/>
</dbReference>
<evidence type="ECO:0000313" key="7">
    <source>
        <dbReference type="EMBL" id="CAB5001758.1"/>
    </source>
</evidence>
<accession>A0A6J6QMF9</accession>
<dbReference type="AlphaFoldDB" id="A0A6J6QMF9"/>
<feature type="region of interest" description="Disordered" evidence="1">
    <location>
        <begin position="1"/>
        <end position="36"/>
    </location>
</feature>
<evidence type="ECO:0000313" key="5">
    <source>
        <dbReference type="EMBL" id="CAB4847485.1"/>
    </source>
</evidence>
<dbReference type="EMBL" id="CAEZYF010000003">
    <property type="protein sequence ID" value="CAB4711812.1"/>
    <property type="molecule type" value="Genomic_DNA"/>
</dbReference>
<name>A0A6J6QMF9_9ZZZZ</name>
<organism evidence="3">
    <name type="scientific">freshwater metagenome</name>
    <dbReference type="NCBI Taxonomy" id="449393"/>
    <lineage>
        <taxon>unclassified sequences</taxon>
        <taxon>metagenomes</taxon>
        <taxon>ecological metagenomes</taxon>
    </lineage>
</organism>